<dbReference type="InterPro" id="IPR043161">
    <property type="entry name" value="DOCK_C_lobe_A"/>
</dbReference>
<dbReference type="InterPro" id="IPR027007">
    <property type="entry name" value="C2_DOCK-type_domain"/>
</dbReference>
<dbReference type="Pfam" id="PF06920">
    <property type="entry name" value="DHR-2_Lobe_A"/>
    <property type="match status" value="1"/>
</dbReference>
<feature type="region of interest" description="Disordered" evidence="4">
    <location>
        <begin position="48"/>
        <end position="88"/>
    </location>
</feature>
<dbReference type="InterPro" id="IPR027357">
    <property type="entry name" value="DOCKER_dom"/>
</dbReference>
<reference evidence="7" key="1">
    <citation type="submission" date="2025-08" db="UniProtKB">
        <authorList>
            <consortium name="Ensembl"/>
        </authorList>
    </citation>
    <scope>IDENTIFICATION</scope>
</reference>
<dbReference type="PROSITE" id="PS51651">
    <property type="entry name" value="DOCKER"/>
    <property type="match status" value="1"/>
</dbReference>
<dbReference type="GO" id="GO:0007264">
    <property type="term" value="P:small GTPase-mediated signal transduction"/>
    <property type="evidence" value="ECO:0007669"/>
    <property type="project" value="InterPro"/>
</dbReference>
<organism evidence="7 8">
    <name type="scientific">Gadus morhua</name>
    <name type="common">Atlantic cod</name>
    <dbReference type="NCBI Taxonomy" id="8049"/>
    <lineage>
        <taxon>Eukaryota</taxon>
        <taxon>Metazoa</taxon>
        <taxon>Chordata</taxon>
        <taxon>Craniata</taxon>
        <taxon>Vertebrata</taxon>
        <taxon>Euteleostomi</taxon>
        <taxon>Actinopterygii</taxon>
        <taxon>Neopterygii</taxon>
        <taxon>Teleostei</taxon>
        <taxon>Neoteleostei</taxon>
        <taxon>Acanthomorphata</taxon>
        <taxon>Zeiogadaria</taxon>
        <taxon>Gadariae</taxon>
        <taxon>Gadiformes</taxon>
        <taxon>Gadoidei</taxon>
        <taxon>Gadidae</taxon>
        <taxon>Gadus</taxon>
    </lineage>
</organism>
<dbReference type="GeneTree" id="ENSGT00940000155876"/>
<keyword evidence="8" id="KW-1185">Reference proteome</keyword>
<dbReference type="InterPro" id="IPR046770">
    <property type="entry name" value="DOCKER_Lobe_B"/>
</dbReference>
<evidence type="ECO:0000256" key="3">
    <source>
        <dbReference type="PROSITE-ProRule" id="PRU00983"/>
    </source>
</evidence>
<protein>
    <submittedName>
        <fullName evidence="7">Dedicator of cytokinesis 8</fullName>
    </submittedName>
</protein>
<dbReference type="PROSITE" id="PS51650">
    <property type="entry name" value="C2_DOCK"/>
    <property type="match status" value="1"/>
</dbReference>
<dbReference type="SUPFAM" id="SSF48371">
    <property type="entry name" value="ARM repeat"/>
    <property type="match status" value="1"/>
</dbReference>
<dbReference type="Gene3D" id="2.60.40.150">
    <property type="entry name" value="C2 domain"/>
    <property type="match status" value="1"/>
</dbReference>
<comment type="similarity">
    <text evidence="3">Belongs to the DOCK family.</text>
</comment>
<dbReference type="PANTHER" id="PTHR23317:SF74">
    <property type="entry name" value="DEDICATOR OF CYTOKINESIS PROTEIN 8"/>
    <property type="match status" value="1"/>
</dbReference>
<evidence type="ECO:0000256" key="4">
    <source>
        <dbReference type="SAM" id="MobiDB-lite"/>
    </source>
</evidence>
<reference evidence="7" key="2">
    <citation type="submission" date="2025-09" db="UniProtKB">
        <authorList>
            <consortium name="Ensembl"/>
        </authorList>
    </citation>
    <scope>IDENTIFICATION</scope>
</reference>
<feature type="domain" description="DOCKER" evidence="6">
    <location>
        <begin position="1438"/>
        <end position="1872"/>
    </location>
</feature>
<dbReference type="Pfam" id="PF14429">
    <property type="entry name" value="DOCK-C2"/>
    <property type="match status" value="1"/>
</dbReference>
<evidence type="ECO:0000313" key="8">
    <source>
        <dbReference type="Proteomes" id="UP000694546"/>
    </source>
</evidence>
<accession>A0A8C5CIN1</accession>
<gene>
    <name evidence="7" type="primary">dock8</name>
</gene>
<dbReference type="Pfam" id="PF20421">
    <property type="entry name" value="DHR-2_Lobe_C"/>
    <property type="match status" value="1"/>
</dbReference>
<evidence type="ECO:0000259" key="5">
    <source>
        <dbReference type="PROSITE" id="PS51650"/>
    </source>
</evidence>
<keyword evidence="2" id="KW-0344">Guanine-nucleotide releasing factor</keyword>
<dbReference type="Proteomes" id="UP000694546">
    <property type="component" value="Chromosome 6"/>
</dbReference>
<dbReference type="Pfam" id="PF20422">
    <property type="entry name" value="DHR-2_Lobe_B"/>
    <property type="match status" value="1"/>
</dbReference>
<dbReference type="InterPro" id="IPR046773">
    <property type="entry name" value="DOCKER_Lobe_C"/>
</dbReference>
<evidence type="ECO:0000313" key="7">
    <source>
        <dbReference type="Ensembl" id="ENSGMOP00000060690.1"/>
    </source>
</evidence>
<dbReference type="CDD" id="cd08696">
    <property type="entry name" value="C2_Dock-C"/>
    <property type="match status" value="1"/>
</dbReference>
<keyword evidence="1" id="KW-0597">Phosphoprotein</keyword>
<sequence length="1902" mass="216180">MPAPVLSEVLRRVITCFHVPCLSHIVFRDILQLLSIWVLSLSLPNPPPPPPGLASPGPNQDPFIAASGKTSQPACPSSPPLPPFLQSLSEDAGRTLTSSDFDLRCLTPDPRVEGLLRFSTPEELDRLNHEARQAGRHPELFALYPPADEEEAVEIRPIPDCPKEHMGDRILIRCQSMKFEIDIEPLFATLALYDLKEKKKISENFYCDLNPDHLRGYLKGHTPQVDHSSLARSAIFSVTYPSPDIYLVIKIEKVLQQGEISDCADPYINLRESDQKNKDKLDKLRGQAETFCHRLGRYRMPFAWATINLTEIINSATPERDSVDTDSLKGAQLPRRNSERYATLDDQPCILSGFKPATITISTIFRQEGDRLSDEDLLKFLSEIKKTSAPQRRVRTIPGIIKLDISPFHDMPQACLSSELIPLVPVAEKNIRPIKEVLEFPSSEVYVPHSIYRNLLFVYPQRLNIVNRLTAPRNITIKIQFMSGEDSSTSMPVIFGKSSGPEFLQETYTTVTYHNKSPDFYEEVKLALPAQLTERHHLLFTFYHISCQQKQNQPSCETLIGYSWLRMLNTDRLQTGQYCLPIVLERLPLNYSLHSPEVLKWMDSHKSLFNVEIQAVSSVHPQDNHLERFFTLCRALEGGVSFPLRVKEEKIPENKLEQELKLSIVSLSSSRLEPLVLYLHLLLDKLFTLIMQPMVIAGQTANLAQIAFESAVSIVNSLHNSQELARDQQGRNELLSTYLYWVFCLPRSPRDVQGAGTPTSPNVRSYPHSLIVPRSRFRSSSNPDIPGAPPSPEDAEVNHILNSKVGVCVCQFHEELALQMVVSTGVCRENAYKYAWFFFELLVSPSHPHTHTKWFSIVLMPRQSRFSDRFKDDITTIVSVVTAEIATILVKQQKEQAEKVNISLAFFLYDLLSLMDRGFVFHLVKNYCNQGILMPTLISMRLEFLRILCSHEHYLSLSLFFSSPASAPASPCPSISSQVSPTSSSYSYQEQQRILGLFELTQEFKQQHYLTGLLLTELSAALDMESEGGKVQRKAINAIYSLLCAHDLDQRCVKPEVGAKVAALYLPLVGIIIDSINYLDFTVSEARSGKNKTGGPDDDLENVPPINQSVAMAIAGNPFNTLGRSALSVATLAADTSRHLLVCFLWVMKNAERGLIQRWTVDMPSSQLNRLLELLTICVSCFEYRVSLLSINQALQKSQQAKLQLEEALLRGMGARGEMIRRVGAELDQEAVISGNLATEANLIVLDLLETIVQAMPLADCKDNVTGGVLKVLLHCLTCNQSSSFLSHAFSTLRALLIKFGDLLFEEEAEQCADLCQKVLQYCSSPVDENRSQACATLYLIMRYSYSNNFSRVKMQVTMSLASLVGQSSDFQEEYLRRSLRTILAYAEEDGEMRNTQLPSQVDELLRNLNSILSDTVKMREFQEDPEMLMDLMYRIAKGYQTSPDLRLTWLQNMAEKHSNRKCYTESAMCLVHAAALVAEYLSMLEDHKYLPVGSVTFQNISPNVLEESAVSDDILSPDEDGVCSGRYFTENGLVGLLEQAAELFINGSLFETVNEVYKIILPILEAHRDFRKLASTHDKLKRAFDKIIEKGHKRMFGTYFRVGFYGAKFGDLDEREFVYKEPGITHLPEISHRLENFYSQCVGEDSLEMIKDSTPVDRKKLNPNKAYIQITYAEPYFDDYEMKDRLTNFEKNFNLRRFMFTTPFTRAGRPRGELSEQYKRKTILTTMHAFPYVKTRINVIQKEEFVLTPIEVAIEDMQKKTRELAVATHREQPDPKMLQMLLQGSVGATVNQGPLEVAQVFLNEIPADPKLYRHHNKLRLCFKEFIMRCGEAVEKNKHLIGPDQKEYQQELKKNYNRLRENLRPMLERKIPELYKPIIKPRLENRDSFKRLSLRRTPEENS</sequence>
<dbReference type="Gene3D" id="1.25.40.410">
    <property type="match status" value="1"/>
</dbReference>
<proteinExistence type="inferred from homology"/>
<evidence type="ECO:0000256" key="1">
    <source>
        <dbReference type="ARBA" id="ARBA00022553"/>
    </source>
</evidence>
<evidence type="ECO:0000256" key="2">
    <source>
        <dbReference type="ARBA" id="ARBA00022658"/>
    </source>
</evidence>
<dbReference type="GO" id="GO:0005085">
    <property type="term" value="F:guanyl-nucleotide exchange factor activity"/>
    <property type="evidence" value="ECO:0007669"/>
    <property type="project" value="UniProtKB-KW"/>
</dbReference>
<dbReference type="GO" id="GO:2000406">
    <property type="term" value="P:positive regulation of T cell migration"/>
    <property type="evidence" value="ECO:0007669"/>
    <property type="project" value="TreeGrafter"/>
</dbReference>
<dbReference type="InterPro" id="IPR035892">
    <property type="entry name" value="C2_domain_sf"/>
</dbReference>
<dbReference type="InterPro" id="IPR026791">
    <property type="entry name" value="DOCK"/>
</dbReference>
<dbReference type="InterPro" id="IPR046769">
    <property type="entry name" value="DOCKER_Lobe_A"/>
</dbReference>
<dbReference type="InterPro" id="IPR037808">
    <property type="entry name" value="C2_Dock-C"/>
</dbReference>
<dbReference type="Gene3D" id="1.20.58.740">
    <property type="match status" value="1"/>
</dbReference>
<name>A0A8C5CIN1_GADMO</name>
<dbReference type="GO" id="GO:0031252">
    <property type="term" value="C:cell leading edge"/>
    <property type="evidence" value="ECO:0007669"/>
    <property type="project" value="TreeGrafter"/>
</dbReference>
<dbReference type="GO" id="GO:1903905">
    <property type="term" value="P:positive regulation of establishment of T cell polarity"/>
    <property type="evidence" value="ECO:0007669"/>
    <property type="project" value="TreeGrafter"/>
</dbReference>
<dbReference type="InterPro" id="IPR016024">
    <property type="entry name" value="ARM-type_fold"/>
</dbReference>
<dbReference type="PANTHER" id="PTHR23317">
    <property type="entry name" value="DEDICATOR OF CYTOKINESIS DOCK"/>
    <property type="match status" value="1"/>
</dbReference>
<evidence type="ECO:0000259" key="6">
    <source>
        <dbReference type="PROSITE" id="PS51651"/>
    </source>
</evidence>
<feature type="domain" description="C2 DOCK-type" evidence="5">
    <location>
        <begin position="453"/>
        <end position="616"/>
    </location>
</feature>
<dbReference type="InterPro" id="IPR043162">
    <property type="entry name" value="DOCK_C_lobe_C"/>
</dbReference>
<dbReference type="Ensembl" id="ENSGMOT00000033001.1">
    <property type="protein sequence ID" value="ENSGMOP00000060690.1"/>
    <property type="gene ID" value="ENSGMOG00000007790.2"/>
</dbReference>